<dbReference type="Proteomes" id="UP000005226">
    <property type="component" value="Chromosome 3"/>
</dbReference>
<evidence type="ECO:0000256" key="14">
    <source>
        <dbReference type="SAM" id="Coils"/>
    </source>
</evidence>
<dbReference type="PROSITE" id="PS00518">
    <property type="entry name" value="ZF_RING_1"/>
    <property type="match status" value="1"/>
</dbReference>
<evidence type="ECO:0000256" key="3">
    <source>
        <dbReference type="ARBA" id="ARBA00004496"/>
    </source>
</evidence>
<dbReference type="InParanoid" id="A0A674NM93"/>
<dbReference type="Pfam" id="PF00643">
    <property type="entry name" value="zf-B_box"/>
    <property type="match status" value="1"/>
</dbReference>
<dbReference type="SUPFAM" id="SSF57850">
    <property type="entry name" value="RING/U-box"/>
    <property type="match status" value="1"/>
</dbReference>
<keyword evidence="6" id="KW-0808">Transferase</keyword>
<dbReference type="InterPro" id="IPR001841">
    <property type="entry name" value="Znf_RING"/>
</dbReference>
<evidence type="ECO:0000256" key="7">
    <source>
        <dbReference type="ARBA" id="ARBA00022723"/>
    </source>
</evidence>
<dbReference type="PANTHER" id="PTHR24099:SF17">
    <property type="entry name" value="TRIPARTITE MOTIF CONTAINING 55"/>
    <property type="match status" value="1"/>
</dbReference>
<keyword evidence="9" id="KW-0862">Zinc</keyword>
<dbReference type="InterPro" id="IPR017907">
    <property type="entry name" value="Znf_RING_CS"/>
</dbReference>
<feature type="coiled-coil region" evidence="14">
    <location>
        <begin position="222"/>
        <end position="285"/>
    </location>
</feature>
<keyword evidence="21" id="KW-1185">Reference proteome</keyword>
<name>A0A674NM93_TAKRU</name>
<evidence type="ECO:0000256" key="4">
    <source>
        <dbReference type="ARBA" id="ARBA00012483"/>
    </source>
</evidence>
<keyword evidence="16" id="KW-1133">Transmembrane helix</keyword>
<feature type="domain" description="B box-type" evidence="18">
    <location>
        <begin position="165"/>
        <end position="207"/>
    </location>
</feature>
<dbReference type="Ensembl" id="ENSTRUT00000069609.1">
    <property type="protein sequence ID" value="ENSTRUP00000074357.1"/>
    <property type="gene ID" value="ENSTRUG00000029031.1"/>
</dbReference>
<dbReference type="GO" id="GO:0070507">
    <property type="term" value="P:regulation of microtubule cytoskeleton organization"/>
    <property type="evidence" value="ECO:0007669"/>
    <property type="project" value="TreeGrafter"/>
</dbReference>
<evidence type="ECO:0000256" key="1">
    <source>
        <dbReference type="ARBA" id="ARBA00000900"/>
    </source>
</evidence>
<evidence type="ECO:0000256" key="6">
    <source>
        <dbReference type="ARBA" id="ARBA00022679"/>
    </source>
</evidence>
<evidence type="ECO:0000256" key="11">
    <source>
        <dbReference type="ARBA" id="ARBA00023179"/>
    </source>
</evidence>
<comment type="subcellular location">
    <subcellularLocation>
        <location evidence="3">Cytoplasm</location>
    </subcellularLocation>
    <subcellularLocation>
        <location evidence="2">Nucleus</location>
    </subcellularLocation>
</comment>
<dbReference type="PANTHER" id="PTHR24099">
    <property type="entry name" value="E3 UBIQUITIN-PROTEIN LIGASE TRIM36-RELATED"/>
    <property type="match status" value="1"/>
</dbReference>
<dbReference type="InterPro" id="IPR017903">
    <property type="entry name" value="COS_domain"/>
</dbReference>
<evidence type="ECO:0000313" key="20">
    <source>
        <dbReference type="Ensembl" id="ENSTRUP00000074357.1"/>
    </source>
</evidence>
<dbReference type="OrthoDB" id="4788989at2759"/>
<reference evidence="20" key="3">
    <citation type="submission" date="2025-09" db="UniProtKB">
        <authorList>
            <consortium name="Ensembl"/>
        </authorList>
    </citation>
    <scope>IDENTIFICATION</scope>
</reference>
<gene>
    <name evidence="20" type="primary">LOC101061382</name>
</gene>
<reference evidence="20" key="2">
    <citation type="submission" date="2025-08" db="UniProtKB">
        <authorList>
            <consortium name="Ensembl"/>
        </authorList>
    </citation>
    <scope>IDENTIFICATION</scope>
</reference>
<dbReference type="Pfam" id="PF13445">
    <property type="entry name" value="zf-RING_UBOX"/>
    <property type="match status" value="1"/>
</dbReference>
<dbReference type="Gene3D" id="1.20.5.170">
    <property type="match status" value="1"/>
</dbReference>
<comment type="catalytic activity">
    <reaction evidence="1">
        <text>S-ubiquitinyl-[E2 ubiquitin-conjugating enzyme]-L-cysteine + [acceptor protein]-L-lysine = [E2 ubiquitin-conjugating enzyme]-L-cysteine + N(6)-ubiquitinyl-[acceptor protein]-L-lysine.</text>
        <dbReference type="EC" id="2.3.2.27"/>
    </reaction>
</comment>
<feature type="domain" description="RING-type" evidence="17">
    <location>
        <begin position="68"/>
        <end position="121"/>
    </location>
</feature>
<dbReference type="RefSeq" id="XP_029690280.1">
    <property type="nucleotide sequence ID" value="XM_029834420.1"/>
</dbReference>
<dbReference type="EC" id="2.3.2.27" evidence="4"/>
<feature type="region of interest" description="Disordered" evidence="15">
    <location>
        <begin position="461"/>
        <end position="481"/>
    </location>
</feature>
<evidence type="ECO:0000259" key="17">
    <source>
        <dbReference type="PROSITE" id="PS50089"/>
    </source>
</evidence>
<keyword evidence="10 14" id="KW-0175">Coiled coil</keyword>
<dbReference type="GeneTree" id="ENSGT00940000154004"/>
<dbReference type="GeneID" id="101061382"/>
<keyword evidence="12" id="KW-0539">Nucleus</keyword>
<feature type="region of interest" description="Disordered" evidence="15">
    <location>
        <begin position="28"/>
        <end position="55"/>
    </location>
</feature>
<reference evidence="20 21" key="1">
    <citation type="journal article" date="2011" name="Genome Biol. Evol.">
        <title>Integration of the genetic map and genome assembly of fugu facilitates insights into distinct features of genome evolution in teleosts and mammals.</title>
        <authorList>
            <person name="Kai W."/>
            <person name="Kikuchi K."/>
            <person name="Tohari S."/>
            <person name="Chew A.K."/>
            <person name="Tay A."/>
            <person name="Fujiwara A."/>
            <person name="Hosoya S."/>
            <person name="Suetake H."/>
            <person name="Naruse K."/>
            <person name="Brenner S."/>
            <person name="Suzuki Y."/>
            <person name="Venkatesh B."/>
        </authorList>
    </citation>
    <scope>NUCLEOTIDE SEQUENCE [LARGE SCALE GENOMIC DNA]</scope>
</reference>
<evidence type="ECO:0000259" key="18">
    <source>
        <dbReference type="PROSITE" id="PS50119"/>
    </source>
</evidence>
<evidence type="ECO:0000259" key="19">
    <source>
        <dbReference type="PROSITE" id="PS51262"/>
    </source>
</evidence>
<dbReference type="GO" id="GO:0005634">
    <property type="term" value="C:nucleus"/>
    <property type="evidence" value="ECO:0007669"/>
    <property type="project" value="UniProtKB-SubCell"/>
</dbReference>
<dbReference type="SMART" id="SM00184">
    <property type="entry name" value="RING"/>
    <property type="match status" value="1"/>
</dbReference>
<proteinExistence type="predicted"/>
<dbReference type="PROSITE" id="PS51262">
    <property type="entry name" value="COS"/>
    <property type="match status" value="1"/>
</dbReference>
<dbReference type="Gene3D" id="3.30.40.10">
    <property type="entry name" value="Zinc/RING finger domain, C3HC4 (zinc finger)"/>
    <property type="match status" value="1"/>
</dbReference>
<keyword evidence="7" id="KW-0479">Metal-binding</keyword>
<evidence type="ECO:0000256" key="10">
    <source>
        <dbReference type="ARBA" id="ARBA00023054"/>
    </source>
</evidence>
<keyword evidence="16" id="KW-0812">Transmembrane</keyword>
<keyword evidence="8 13" id="KW-0863">Zinc-finger</keyword>
<dbReference type="InterPro" id="IPR027370">
    <property type="entry name" value="Znf-RING_euk"/>
</dbReference>
<dbReference type="RefSeq" id="XP_029690279.1">
    <property type="nucleotide sequence ID" value="XM_029834419.1"/>
</dbReference>
<dbReference type="AlphaFoldDB" id="A0A674NM93"/>
<evidence type="ECO:0000256" key="8">
    <source>
        <dbReference type="ARBA" id="ARBA00022771"/>
    </source>
</evidence>
<protein>
    <recommendedName>
        <fullName evidence="4">RING-type E3 ubiquitin transferase</fullName>
        <ecNumber evidence="4">2.3.2.27</ecNumber>
    </recommendedName>
</protein>
<dbReference type="SMART" id="SM00336">
    <property type="entry name" value="BBOX"/>
    <property type="match status" value="1"/>
</dbReference>
<evidence type="ECO:0000256" key="2">
    <source>
        <dbReference type="ARBA" id="ARBA00004123"/>
    </source>
</evidence>
<feature type="transmembrane region" description="Helical" evidence="16">
    <location>
        <begin position="499"/>
        <end position="522"/>
    </location>
</feature>
<feature type="domain" description="COS" evidence="19">
    <location>
        <begin position="315"/>
        <end position="373"/>
    </location>
</feature>
<evidence type="ECO:0000256" key="13">
    <source>
        <dbReference type="PROSITE-ProRule" id="PRU00024"/>
    </source>
</evidence>
<dbReference type="InterPro" id="IPR013083">
    <property type="entry name" value="Znf_RING/FYVE/PHD"/>
</dbReference>
<dbReference type="Gene3D" id="3.30.160.60">
    <property type="entry name" value="Classic Zinc Finger"/>
    <property type="match status" value="1"/>
</dbReference>
<keyword evidence="5" id="KW-0963">Cytoplasm</keyword>
<dbReference type="PROSITE" id="PS50089">
    <property type="entry name" value="ZF_RING_2"/>
    <property type="match status" value="1"/>
</dbReference>
<evidence type="ECO:0000256" key="16">
    <source>
        <dbReference type="SAM" id="Phobius"/>
    </source>
</evidence>
<dbReference type="GO" id="GO:0061630">
    <property type="term" value="F:ubiquitin protein ligase activity"/>
    <property type="evidence" value="ECO:0007669"/>
    <property type="project" value="UniProtKB-EC"/>
</dbReference>
<evidence type="ECO:0000256" key="12">
    <source>
        <dbReference type="ARBA" id="ARBA00023242"/>
    </source>
</evidence>
<accession>A0A674NM93</accession>
<evidence type="ECO:0000256" key="15">
    <source>
        <dbReference type="SAM" id="MobiDB-lite"/>
    </source>
</evidence>
<dbReference type="GO" id="GO:0008270">
    <property type="term" value="F:zinc ion binding"/>
    <property type="evidence" value="ECO:0007669"/>
    <property type="project" value="UniProtKB-KW"/>
</dbReference>
<sequence>MVAGCVSSPDLWSAGSFIQQPNCNQDRRKCGSTAMSEPAEPTSLQDGGSRGSAEGGPAVTMLHKHLICPICHEVFNKPVVILPCQHNLCRKCANQLYQPSLFQARTTMTVNSGHFRCPSCRQEVVLDRHGVYGLQRNLLVESIIDIYNQEISNNISCVPSPVSPDQPLRCSIHKTERVNIYCLTCGLLTCSLCKVFGAHQSCQVAPLSHICQQKKDELHDHVASLTELNHKIQSVIKQLEDTCASVTESSDLQKQRVCDKFQQVFSILEERQQVMTQQLKSEQEEKTSRIQALMCCYENHVEANRKLLEQASHSVKEEDLVTFIQSSRELIAKVTEASHRLPPESLEPAAERLTEYRYNFSRQERALRSISFHKEQVPQEQQQTFSEEPCIHNILPKHHQDSALEPTPEVIFPNTQDLDSAGEAAAVISPPEGPPTLDQEAVPLDIPVETPRKVLAFSEGEPDQHKHEEMLGNPSSDPVKEGNACEHQEGMTTQQVITLIFYLFTLLLVLKRVWFYISCFICT</sequence>
<dbReference type="InterPro" id="IPR000315">
    <property type="entry name" value="Znf_B-box"/>
</dbReference>
<evidence type="ECO:0000313" key="21">
    <source>
        <dbReference type="Proteomes" id="UP000005226"/>
    </source>
</evidence>
<organism evidence="20 21">
    <name type="scientific">Takifugu rubripes</name>
    <name type="common">Japanese pufferfish</name>
    <name type="synonym">Fugu rubripes</name>
    <dbReference type="NCBI Taxonomy" id="31033"/>
    <lineage>
        <taxon>Eukaryota</taxon>
        <taxon>Metazoa</taxon>
        <taxon>Chordata</taxon>
        <taxon>Craniata</taxon>
        <taxon>Vertebrata</taxon>
        <taxon>Euteleostomi</taxon>
        <taxon>Actinopterygii</taxon>
        <taxon>Neopterygii</taxon>
        <taxon>Teleostei</taxon>
        <taxon>Neoteleostei</taxon>
        <taxon>Acanthomorphata</taxon>
        <taxon>Eupercaria</taxon>
        <taxon>Tetraodontiformes</taxon>
        <taxon>Tetradontoidea</taxon>
        <taxon>Tetraodontidae</taxon>
        <taxon>Takifugu</taxon>
    </lineage>
</organism>
<dbReference type="GO" id="GO:0005737">
    <property type="term" value="C:cytoplasm"/>
    <property type="evidence" value="ECO:0007669"/>
    <property type="project" value="UniProtKB-SubCell"/>
</dbReference>
<dbReference type="PROSITE" id="PS50119">
    <property type="entry name" value="ZF_BBOX"/>
    <property type="match status" value="1"/>
</dbReference>
<evidence type="ECO:0000256" key="5">
    <source>
        <dbReference type="ARBA" id="ARBA00022490"/>
    </source>
</evidence>
<dbReference type="SUPFAM" id="SSF57845">
    <property type="entry name" value="B-box zinc-binding domain"/>
    <property type="match status" value="1"/>
</dbReference>
<keyword evidence="16" id="KW-0472">Membrane</keyword>
<evidence type="ECO:0000256" key="9">
    <source>
        <dbReference type="ARBA" id="ARBA00022833"/>
    </source>
</evidence>
<dbReference type="InterPro" id="IPR050617">
    <property type="entry name" value="E3_ligase_FN3/SPRY"/>
</dbReference>
<keyword evidence="11" id="KW-0514">Muscle protein</keyword>